<evidence type="ECO:0000313" key="2">
    <source>
        <dbReference type="EMBL" id="GEJ57138.1"/>
    </source>
</evidence>
<accession>A0A7I9VLR0</accession>
<dbReference type="AlphaFoldDB" id="A0A7I9VLR0"/>
<dbReference type="Proteomes" id="UP000503640">
    <property type="component" value="Unassembled WGS sequence"/>
</dbReference>
<reference evidence="3" key="1">
    <citation type="journal article" date="2020" name="Appl. Environ. Microbiol.">
        <title>Diazotrophic Anaeromyxobacter Isolates from Soils.</title>
        <authorList>
            <person name="Masuda Y."/>
            <person name="Yamanaka H."/>
            <person name="Xu Z.X."/>
            <person name="Shiratori Y."/>
            <person name="Aono T."/>
            <person name="Amachi S."/>
            <person name="Senoo K."/>
            <person name="Itoh H."/>
        </authorList>
    </citation>
    <scope>NUCLEOTIDE SEQUENCE [LARGE SCALE GENOMIC DNA]</scope>
    <source>
        <strain evidence="3">R267</strain>
    </source>
</reference>
<keyword evidence="3" id="KW-1185">Reference proteome</keyword>
<comment type="caution">
    <text evidence="2">The sequence shown here is derived from an EMBL/GenBank/DDBJ whole genome shotgun (WGS) entry which is preliminary data.</text>
</comment>
<keyword evidence="2" id="KW-0489">Methyltransferase</keyword>
<dbReference type="Pfam" id="PF13489">
    <property type="entry name" value="Methyltransf_23"/>
    <property type="match status" value="1"/>
</dbReference>
<evidence type="ECO:0000313" key="3">
    <source>
        <dbReference type="Proteomes" id="UP000503640"/>
    </source>
</evidence>
<dbReference type="InterPro" id="IPR029063">
    <property type="entry name" value="SAM-dependent_MTases_sf"/>
</dbReference>
<name>A0A7I9VLR0_9BACT</name>
<dbReference type="Gene3D" id="3.40.50.150">
    <property type="entry name" value="Vaccinia Virus protein VP39"/>
    <property type="match status" value="1"/>
</dbReference>
<dbReference type="GO" id="GO:0008168">
    <property type="term" value="F:methyltransferase activity"/>
    <property type="evidence" value="ECO:0007669"/>
    <property type="project" value="UniProtKB-KW"/>
</dbReference>
<dbReference type="PANTHER" id="PTHR43861:SF3">
    <property type="entry name" value="PUTATIVE (AFU_ORTHOLOGUE AFUA_2G14390)-RELATED"/>
    <property type="match status" value="1"/>
</dbReference>
<dbReference type="GO" id="GO:0032259">
    <property type="term" value="P:methylation"/>
    <property type="evidence" value="ECO:0007669"/>
    <property type="project" value="UniProtKB-KW"/>
</dbReference>
<dbReference type="CDD" id="cd02440">
    <property type="entry name" value="AdoMet_MTases"/>
    <property type="match status" value="1"/>
</dbReference>
<keyword evidence="1 2" id="KW-0808">Transferase</keyword>
<sequence>MSEFDAKARTWDDDPQKAERARCVADAIAARVPDLARRRALEYGSGTGLLGFALRGRVAALTLADSSSEMTRVAREKIAALGARDVTAVQLDLTTGPAPGEVYDLVCTLLTLHHVPDVPALLRRFHALVAPAGYVCVADLDEEDGSFHGAGFEGHRGFRREVMASWLAEAGFSAIELQGVFEIERPGPGGIRRYPVFLAVGRRAA</sequence>
<dbReference type="RefSeq" id="WP_176064623.1">
    <property type="nucleotide sequence ID" value="NZ_BJTG01000004.1"/>
</dbReference>
<proteinExistence type="predicted"/>
<protein>
    <submittedName>
        <fullName evidence="2">Methyltransferase</fullName>
    </submittedName>
</protein>
<organism evidence="2 3">
    <name type="scientific">Anaeromyxobacter diazotrophicus</name>
    <dbReference type="NCBI Taxonomy" id="2590199"/>
    <lineage>
        <taxon>Bacteria</taxon>
        <taxon>Pseudomonadati</taxon>
        <taxon>Myxococcota</taxon>
        <taxon>Myxococcia</taxon>
        <taxon>Myxococcales</taxon>
        <taxon>Cystobacterineae</taxon>
        <taxon>Anaeromyxobacteraceae</taxon>
        <taxon>Anaeromyxobacter</taxon>
    </lineage>
</organism>
<dbReference type="EMBL" id="BJTG01000004">
    <property type="protein sequence ID" value="GEJ57138.1"/>
    <property type="molecule type" value="Genomic_DNA"/>
</dbReference>
<evidence type="ECO:0000256" key="1">
    <source>
        <dbReference type="ARBA" id="ARBA00022679"/>
    </source>
</evidence>
<dbReference type="PANTHER" id="PTHR43861">
    <property type="entry name" value="TRANS-ACONITATE 2-METHYLTRANSFERASE-RELATED"/>
    <property type="match status" value="1"/>
</dbReference>
<dbReference type="SUPFAM" id="SSF53335">
    <property type="entry name" value="S-adenosyl-L-methionine-dependent methyltransferases"/>
    <property type="match status" value="1"/>
</dbReference>
<gene>
    <name evidence="2" type="ORF">AMYX_18790</name>
</gene>